<feature type="domain" description="Sulfatase-modifying factor enzyme-like" evidence="1">
    <location>
        <begin position="19"/>
        <end position="65"/>
    </location>
</feature>
<sequence length="65" mass="7033">MRRIDHSIEDAEASHSEALPNAWGLYEMHGNVLDWCTHWSGVCSAGAQLDPRGSQGGVSRVLRGG</sequence>
<gene>
    <name evidence="2" type="ORF">ACCAA_660044</name>
</gene>
<reference evidence="2 3" key="1">
    <citation type="submission" date="2016-06" db="EMBL/GenBank/DDBJ databases">
        <authorList>
            <person name="Kjaerup R.B."/>
            <person name="Dalgaard T.S."/>
            <person name="Juul-Madsen H.R."/>
        </authorList>
    </citation>
    <scope>NUCLEOTIDE SEQUENCE [LARGE SCALE GENOMIC DNA]</scope>
    <source>
        <strain evidence="2">3</strain>
    </source>
</reference>
<dbReference type="Pfam" id="PF03781">
    <property type="entry name" value="FGE-sulfatase"/>
    <property type="match status" value="1"/>
</dbReference>
<dbReference type="InterPro" id="IPR005532">
    <property type="entry name" value="SUMF_dom"/>
</dbReference>
<accession>A0A1A8XW99</accession>
<dbReference type="InterPro" id="IPR042095">
    <property type="entry name" value="SUMF_sf"/>
</dbReference>
<dbReference type="STRING" id="1860102.ACCAA_660044"/>
<dbReference type="InterPro" id="IPR016187">
    <property type="entry name" value="CTDL_fold"/>
</dbReference>
<dbReference type="Gene3D" id="3.90.1580.10">
    <property type="entry name" value="paralog of FGE (formylglycine-generating enzyme)"/>
    <property type="match status" value="1"/>
</dbReference>
<dbReference type="AlphaFoldDB" id="A0A1A8XW99"/>
<organism evidence="2 3">
    <name type="scientific">Candidatus Accumulibacter aalborgensis</name>
    <dbReference type="NCBI Taxonomy" id="1860102"/>
    <lineage>
        <taxon>Bacteria</taxon>
        <taxon>Pseudomonadati</taxon>
        <taxon>Pseudomonadota</taxon>
        <taxon>Betaproteobacteria</taxon>
        <taxon>Candidatus Accumulibacter</taxon>
    </lineage>
</organism>
<evidence type="ECO:0000259" key="1">
    <source>
        <dbReference type="Pfam" id="PF03781"/>
    </source>
</evidence>
<dbReference type="RefSeq" id="WP_186408565.1">
    <property type="nucleotide sequence ID" value="NZ_FLQX01000145.1"/>
</dbReference>
<keyword evidence="3" id="KW-1185">Reference proteome</keyword>
<proteinExistence type="predicted"/>
<dbReference type="SUPFAM" id="SSF56436">
    <property type="entry name" value="C-type lectin-like"/>
    <property type="match status" value="1"/>
</dbReference>
<name>A0A1A8XW99_9PROT</name>
<dbReference type="EMBL" id="FLQX01000145">
    <property type="protein sequence ID" value="SBT08986.1"/>
    <property type="molecule type" value="Genomic_DNA"/>
</dbReference>
<protein>
    <recommendedName>
        <fullName evidence="1">Sulfatase-modifying factor enzyme-like domain-containing protein</fullName>
    </recommendedName>
</protein>
<evidence type="ECO:0000313" key="3">
    <source>
        <dbReference type="Proteomes" id="UP000199169"/>
    </source>
</evidence>
<dbReference type="Proteomes" id="UP000199169">
    <property type="component" value="Unassembled WGS sequence"/>
</dbReference>
<evidence type="ECO:0000313" key="2">
    <source>
        <dbReference type="EMBL" id="SBT08986.1"/>
    </source>
</evidence>